<dbReference type="Proteomes" id="UP000293291">
    <property type="component" value="Unassembled WGS sequence"/>
</dbReference>
<dbReference type="EMBL" id="SDWU01000019">
    <property type="protein sequence ID" value="RYB99431.1"/>
    <property type="molecule type" value="Genomic_DNA"/>
</dbReference>
<gene>
    <name evidence="2" type="ORF">EUA07_16535</name>
</gene>
<dbReference type="Pfam" id="PF22558">
    <property type="entry name" value="REase-ARP"/>
    <property type="match status" value="1"/>
</dbReference>
<dbReference type="AlphaFoldDB" id="A0A4Q2SBW2"/>
<reference evidence="2 3" key="1">
    <citation type="submission" date="2019-01" db="EMBL/GenBank/DDBJ databases">
        <title>Novel species of Nocardioides.</title>
        <authorList>
            <person name="Liu Q."/>
            <person name="Xin Y.-H."/>
        </authorList>
    </citation>
    <scope>NUCLEOTIDE SEQUENCE [LARGE SCALE GENOMIC DNA]</scope>
    <source>
        <strain evidence="2 3">CGMCC 4.6875</strain>
    </source>
</reference>
<dbReference type="InterPro" id="IPR054333">
    <property type="entry name" value="REase-ARP-assoc"/>
</dbReference>
<feature type="region of interest" description="Disordered" evidence="1">
    <location>
        <begin position="333"/>
        <end position="357"/>
    </location>
</feature>
<protein>
    <submittedName>
        <fullName evidence="2">Uncharacterized protein</fullName>
    </submittedName>
</protein>
<sequence>MNKVQTSPGTYVNEQNRQAVAWKHRSPVLPADARRPGYYRGDRGPYPVCLPGEHASYNLLPEVRDAAIALFHELDIPWHDGVDSGPSNHLRDSQVQCVNALFAMVADAGRIKLAFGGAVDIAEVLPIEEGRFLTFEYIGPTDYFGEGFRGGREVGRRRGTHCTSVDAAFLYKTSAGVVELALVEWKFTECYLDAKNRAEASDAVRIAQYAADLDATDSPIDLSVLPMELLLDEPFYQLTRQQLLANRLEQDRILGADVVRVLHVLSPENTGYQDSLVRAEHRAAGATVDEVWSELLRTPDRFVHIDPAVFLDPVVTSAEYVDRYGPAVARLSPPDANAGARPTPRLASGALFGKGTA</sequence>
<dbReference type="OrthoDB" id="1093522at2"/>
<dbReference type="RefSeq" id="WP_129456279.1">
    <property type="nucleotide sequence ID" value="NZ_JACXYX010000018.1"/>
</dbReference>
<organism evidence="2 3">
    <name type="scientific">Nocardioides ganghwensis</name>
    <dbReference type="NCBI Taxonomy" id="252230"/>
    <lineage>
        <taxon>Bacteria</taxon>
        <taxon>Bacillati</taxon>
        <taxon>Actinomycetota</taxon>
        <taxon>Actinomycetes</taxon>
        <taxon>Propionibacteriales</taxon>
        <taxon>Nocardioidaceae</taxon>
        <taxon>Nocardioides</taxon>
    </lineage>
</organism>
<keyword evidence="3" id="KW-1185">Reference proteome</keyword>
<evidence type="ECO:0000256" key="1">
    <source>
        <dbReference type="SAM" id="MobiDB-lite"/>
    </source>
</evidence>
<evidence type="ECO:0000313" key="3">
    <source>
        <dbReference type="Proteomes" id="UP000293291"/>
    </source>
</evidence>
<comment type="caution">
    <text evidence="2">The sequence shown here is derived from an EMBL/GenBank/DDBJ whole genome shotgun (WGS) entry which is preliminary data.</text>
</comment>
<proteinExistence type="predicted"/>
<accession>A0A4Q2SBW2</accession>
<evidence type="ECO:0000313" key="2">
    <source>
        <dbReference type="EMBL" id="RYB99431.1"/>
    </source>
</evidence>
<name>A0A4Q2SBW2_9ACTN</name>